<reference evidence="4" key="1">
    <citation type="submission" date="2015-07" db="EMBL/GenBank/DDBJ databases">
        <authorList>
            <person name="Ju K.-S."/>
            <person name="Doroghazi J.R."/>
            <person name="Metcalf W.W."/>
        </authorList>
    </citation>
    <scope>NUCLEOTIDE SEQUENCE [LARGE SCALE GENOMIC DNA]</scope>
    <source>
        <strain evidence="4">NRRL ISP-5002</strain>
    </source>
</reference>
<organism evidence="3 4">
    <name type="scientific">Streptomyces chattanoogensis</name>
    <dbReference type="NCBI Taxonomy" id="66876"/>
    <lineage>
        <taxon>Bacteria</taxon>
        <taxon>Bacillati</taxon>
        <taxon>Actinomycetota</taxon>
        <taxon>Actinomycetes</taxon>
        <taxon>Kitasatosporales</taxon>
        <taxon>Streptomycetaceae</taxon>
        <taxon>Streptomyces</taxon>
    </lineage>
</organism>
<sequence>MTAPVLAVSAQRTSTALLLAGAAARRGLETTVAAGPDTVRALSGRPVHWYGGPRLADRIAGALRLGLLEPPDDWLARLPQQLTHRRIELTTHREVTAQRGVTRRRPFFAKPPSDKSFPPGVYADAAQLPPASPGTPVLVSDVVAFRAEYRLFLLDGALAAASRYAVHGRLDPAPLDGDPYARAVRAFAARLTGHAPLPSASAVDVGLLDDGRWAVVEANMPWFAHGYAADPDGVLDVVLRAAGPYDRVRDGDRPFLRPAPDRATADRRTPPAARTP</sequence>
<protein>
    <recommendedName>
        <fullName evidence="2">ATP-grasp domain-containing protein</fullName>
    </recommendedName>
</protein>
<feature type="region of interest" description="Disordered" evidence="1">
    <location>
        <begin position="246"/>
        <end position="276"/>
    </location>
</feature>
<name>A0A0N0XRH8_9ACTN</name>
<dbReference type="EMBL" id="LGKG01000175">
    <property type="protein sequence ID" value="KPC59645.1"/>
    <property type="molecule type" value="Genomic_DNA"/>
</dbReference>
<feature type="domain" description="ATP-grasp" evidence="2">
    <location>
        <begin position="83"/>
        <end position="237"/>
    </location>
</feature>
<dbReference type="InterPro" id="IPR041261">
    <property type="entry name" value="R2K_2"/>
</dbReference>
<evidence type="ECO:0000256" key="1">
    <source>
        <dbReference type="SAM" id="MobiDB-lite"/>
    </source>
</evidence>
<evidence type="ECO:0000313" key="3">
    <source>
        <dbReference type="EMBL" id="KPC59645.1"/>
    </source>
</evidence>
<dbReference type="AlphaFoldDB" id="A0A0N0XRH8"/>
<comment type="caution">
    <text evidence="3">The sequence shown here is derived from an EMBL/GenBank/DDBJ whole genome shotgun (WGS) entry which is preliminary data.</text>
</comment>
<proteinExistence type="predicted"/>
<accession>A0A0N0XRH8</accession>
<evidence type="ECO:0000313" key="4">
    <source>
        <dbReference type="Proteomes" id="UP000037982"/>
    </source>
</evidence>
<dbReference type="PATRIC" id="fig|66876.3.peg.7415"/>
<evidence type="ECO:0000259" key="2">
    <source>
        <dbReference type="Pfam" id="PF18299"/>
    </source>
</evidence>
<feature type="compositionally biased region" description="Basic and acidic residues" evidence="1">
    <location>
        <begin position="246"/>
        <end position="269"/>
    </location>
</feature>
<dbReference type="Proteomes" id="UP000037982">
    <property type="component" value="Unassembled WGS sequence"/>
</dbReference>
<dbReference type="Pfam" id="PF18299">
    <property type="entry name" value="R2K_2"/>
    <property type="match status" value="1"/>
</dbReference>
<keyword evidence="4" id="KW-1185">Reference proteome</keyword>
<gene>
    <name evidence="3" type="ORF">ADL29_33665</name>
</gene>
<dbReference type="RefSeq" id="WP_053927321.1">
    <property type="nucleotide sequence ID" value="NZ_LGKG01000175.1"/>
</dbReference>